<dbReference type="EMBL" id="CAHIKZ030000358">
    <property type="protein sequence ID" value="CAE1170124.1"/>
    <property type="molecule type" value="Genomic_DNA"/>
</dbReference>
<dbReference type="AlphaFoldDB" id="A0A812B5A9"/>
<evidence type="ECO:0000313" key="3">
    <source>
        <dbReference type="EMBL" id="CAE1170124.1"/>
    </source>
</evidence>
<name>A0A812B5A9_ACAPH</name>
<dbReference type="PANTHER" id="PTHR24020:SF84">
    <property type="entry name" value="VWFA DOMAIN-CONTAINING PROTEIN"/>
    <property type="match status" value="1"/>
</dbReference>
<comment type="caution">
    <text evidence="3">The sequence shown here is derived from an EMBL/GenBank/DDBJ whole genome shotgun (WGS) entry which is preliminary data.</text>
</comment>
<proteinExistence type="predicted"/>
<dbReference type="Gene3D" id="3.40.50.410">
    <property type="entry name" value="von Willebrand factor, type A domain"/>
    <property type="match status" value="1"/>
</dbReference>
<evidence type="ECO:0000313" key="4">
    <source>
        <dbReference type="Proteomes" id="UP000597762"/>
    </source>
</evidence>
<dbReference type="Pfam" id="PF00092">
    <property type="entry name" value="VWA"/>
    <property type="match status" value="1"/>
</dbReference>
<dbReference type="PANTHER" id="PTHR24020">
    <property type="entry name" value="COLLAGEN ALPHA"/>
    <property type="match status" value="1"/>
</dbReference>
<keyword evidence="4" id="KW-1185">Reference proteome</keyword>
<feature type="domain" description="VWFA" evidence="2">
    <location>
        <begin position="1"/>
        <end position="104"/>
    </location>
</feature>
<evidence type="ECO:0000259" key="2">
    <source>
        <dbReference type="PROSITE" id="PS50234"/>
    </source>
</evidence>
<dbReference type="InterPro" id="IPR002035">
    <property type="entry name" value="VWF_A"/>
</dbReference>
<dbReference type="PROSITE" id="PS50234">
    <property type="entry name" value="VWFA"/>
    <property type="match status" value="1"/>
</dbReference>
<dbReference type="OrthoDB" id="6132182at2759"/>
<dbReference type="SUPFAM" id="SSF53300">
    <property type="entry name" value="vWA-like"/>
    <property type="match status" value="1"/>
</dbReference>
<dbReference type="InterPro" id="IPR050525">
    <property type="entry name" value="ECM_Assembly_Org"/>
</dbReference>
<sequence length="181" mass="18824">MRRIFGTTYTDKALQDVRNRGFSPANGGRGKNVDQVVIVITDGVSIIPTATKSAAQALRAMNVEIYAVGIGATDITELYNIGSGSDHVYTIPDFRTLSQIENRLFKEVCRNKTIDGSGGVTPKDGGVTKKGGGATPKDGGVTKKGGGATPKDGGATPKDGGVTPKGGNTTPPPIRKLQSFF</sequence>
<protein>
    <submittedName>
        <fullName evidence="3">COL6A</fullName>
    </submittedName>
</protein>
<dbReference type="InterPro" id="IPR036465">
    <property type="entry name" value="vWFA_dom_sf"/>
</dbReference>
<organism evidence="3 4">
    <name type="scientific">Acanthosepion pharaonis</name>
    <name type="common">Pharaoh cuttlefish</name>
    <name type="synonym">Sepia pharaonis</name>
    <dbReference type="NCBI Taxonomy" id="158019"/>
    <lineage>
        <taxon>Eukaryota</taxon>
        <taxon>Metazoa</taxon>
        <taxon>Spiralia</taxon>
        <taxon>Lophotrochozoa</taxon>
        <taxon>Mollusca</taxon>
        <taxon>Cephalopoda</taxon>
        <taxon>Coleoidea</taxon>
        <taxon>Decapodiformes</taxon>
        <taxon>Sepiida</taxon>
        <taxon>Sepiina</taxon>
        <taxon>Sepiidae</taxon>
        <taxon>Acanthosepion</taxon>
    </lineage>
</organism>
<evidence type="ECO:0000256" key="1">
    <source>
        <dbReference type="SAM" id="MobiDB-lite"/>
    </source>
</evidence>
<accession>A0A812B5A9</accession>
<reference evidence="3" key="1">
    <citation type="submission" date="2021-01" db="EMBL/GenBank/DDBJ databases">
        <authorList>
            <person name="Li R."/>
            <person name="Bekaert M."/>
        </authorList>
    </citation>
    <scope>NUCLEOTIDE SEQUENCE</scope>
    <source>
        <strain evidence="3">Farmed</strain>
    </source>
</reference>
<dbReference type="Proteomes" id="UP000597762">
    <property type="component" value="Unassembled WGS sequence"/>
</dbReference>
<feature type="region of interest" description="Disordered" evidence="1">
    <location>
        <begin position="113"/>
        <end position="181"/>
    </location>
</feature>
<gene>
    <name evidence="3" type="ORF">SPHA_10968</name>
</gene>